<dbReference type="EMBL" id="KN847541">
    <property type="protein sequence ID" value="KIW04401.1"/>
    <property type="molecule type" value="Genomic_DNA"/>
</dbReference>
<feature type="region of interest" description="Disordered" evidence="2">
    <location>
        <begin position="475"/>
        <end position="547"/>
    </location>
</feature>
<dbReference type="AlphaFoldDB" id="A0A0D1XPB0"/>
<feature type="compositionally biased region" description="Low complexity" evidence="2">
    <location>
        <begin position="588"/>
        <end position="601"/>
    </location>
</feature>
<feature type="compositionally biased region" description="Polar residues" evidence="2">
    <location>
        <begin position="621"/>
        <end position="633"/>
    </location>
</feature>
<proteinExistence type="predicted"/>
<reference evidence="3 4" key="1">
    <citation type="submission" date="2015-01" db="EMBL/GenBank/DDBJ databases">
        <title>The Genome Sequence of Ochroconis gallopava CBS43764.</title>
        <authorList>
            <consortium name="The Broad Institute Genomics Platform"/>
            <person name="Cuomo C."/>
            <person name="de Hoog S."/>
            <person name="Gorbushina A."/>
            <person name="Stielow B."/>
            <person name="Teixiera M."/>
            <person name="Abouelleil A."/>
            <person name="Chapman S.B."/>
            <person name="Priest M."/>
            <person name="Young S.K."/>
            <person name="Wortman J."/>
            <person name="Nusbaum C."/>
            <person name="Birren B."/>
        </authorList>
    </citation>
    <scope>NUCLEOTIDE SEQUENCE [LARGE SCALE GENOMIC DNA]</scope>
    <source>
        <strain evidence="3 4">CBS 43764</strain>
    </source>
</reference>
<feature type="coiled-coil region" evidence="1">
    <location>
        <begin position="313"/>
        <end position="347"/>
    </location>
</feature>
<dbReference type="InParanoid" id="A0A0D1XPB0"/>
<dbReference type="VEuPathDB" id="FungiDB:PV09_04679"/>
<keyword evidence="4" id="KW-1185">Reference proteome</keyword>
<feature type="region of interest" description="Disordered" evidence="2">
    <location>
        <begin position="411"/>
        <end position="440"/>
    </location>
</feature>
<dbReference type="OrthoDB" id="3905365at2759"/>
<feature type="region of interest" description="Disordered" evidence="2">
    <location>
        <begin position="566"/>
        <end position="685"/>
    </location>
</feature>
<sequence length="685" mass="76040">MAGTPPSGAETAVTKVAKDRNCPFCHQAFTSSSLGRHLDLYIKSKNPKPPDGIHDVEEIRKMRGNITRRQSRVASGVKRDTSSTPAESASARYSLYGVADDRATGGPAAPNALGKPRWMINKLSWEATGVINDLPPRIEPKPSADRRDSRREQLKAELDQRQKLTEELDTGKAAQLALKEILDTIRNAEASATGRHLFDDFDFFQQSFPSLCLRLLSPTPPLDSSLSISTSDSWSSSIPWDQQRDALSRIVEERGQILRRRSSLSSSASDEASQSNLNLDKLHRHINHEFQLWKSLPEHKRTEIWHREIIRSYVRIENDLKEARNTIKTLMREAEFLTKRLERAYMTGSSPYTPSFSDRQPSISVPPSPLSIPDDVLRDLCKQGINVREWDYERLLDRWKNVVRDERRASTGLSAQRNFSTSSQNPRIANTGANLSANGVDSTAASRSASITSAMSATGPTRTSSMDSTALDVDAEGEDEDMDDGIAPDAHPYTSKPPSLPPLPPQPTTQDLSSVPHKHNHHHHQHQHQYTQPNPPPPPPQHPHLHVVNDKRLPGIYPLTQTHMDQNYKWPHPSVSSAHQQPQPPMQLQPQPQTQSQSQQPQRPPQPQPQHTSEHAAGSVPPTNTTHTSSYSIPQLPDPETMRRIPPGPESWQAEFHHATTHSMEGLQGPATTGSAAAPPAPAAG</sequence>
<feature type="region of interest" description="Disordered" evidence="2">
    <location>
        <begin position="132"/>
        <end position="153"/>
    </location>
</feature>
<dbReference type="STRING" id="253628.A0A0D1XPB0"/>
<dbReference type="RefSeq" id="XP_016214270.1">
    <property type="nucleotide sequence ID" value="XM_016358068.1"/>
</dbReference>
<feature type="compositionally biased region" description="Low complexity" evidence="2">
    <location>
        <begin position="669"/>
        <end position="678"/>
    </location>
</feature>
<evidence type="ECO:0000313" key="3">
    <source>
        <dbReference type="EMBL" id="KIW04401.1"/>
    </source>
</evidence>
<feature type="compositionally biased region" description="Basic and acidic residues" evidence="2">
    <location>
        <begin position="136"/>
        <end position="153"/>
    </location>
</feature>
<dbReference type="HOGENOM" id="CLU_401140_0_0_1"/>
<feature type="compositionally biased region" description="Pro residues" evidence="2">
    <location>
        <begin position="498"/>
        <end position="507"/>
    </location>
</feature>
<feature type="compositionally biased region" description="Basic residues" evidence="2">
    <location>
        <begin position="516"/>
        <end position="527"/>
    </location>
</feature>
<feature type="compositionally biased region" description="Acidic residues" evidence="2">
    <location>
        <begin position="475"/>
        <end position="486"/>
    </location>
</feature>
<keyword evidence="1" id="KW-0175">Coiled coil</keyword>
<accession>A0A0D1XPB0</accession>
<dbReference type="GeneID" id="27312652"/>
<gene>
    <name evidence="3" type="ORF">PV09_04679</name>
</gene>
<feature type="region of interest" description="Disordered" evidence="2">
    <location>
        <begin position="64"/>
        <end position="90"/>
    </location>
</feature>
<organism evidence="3 4">
    <name type="scientific">Verruconis gallopava</name>
    <dbReference type="NCBI Taxonomy" id="253628"/>
    <lineage>
        <taxon>Eukaryota</taxon>
        <taxon>Fungi</taxon>
        <taxon>Dikarya</taxon>
        <taxon>Ascomycota</taxon>
        <taxon>Pezizomycotina</taxon>
        <taxon>Dothideomycetes</taxon>
        <taxon>Pleosporomycetidae</taxon>
        <taxon>Venturiales</taxon>
        <taxon>Sympoventuriaceae</taxon>
        <taxon>Verruconis</taxon>
    </lineage>
</organism>
<evidence type="ECO:0000256" key="1">
    <source>
        <dbReference type="SAM" id="Coils"/>
    </source>
</evidence>
<evidence type="ECO:0000256" key="2">
    <source>
        <dbReference type="SAM" id="MobiDB-lite"/>
    </source>
</evidence>
<name>A0A0D1XPB0_9PEZI</name>
<feature type="compositionally biased region" description="Pro residues" evidence="2">
    <location>
        <begin position="533"/>
        <end position="542"/>
    </location>
</feature>
<protein>
    <submittedName>
        <fullName evidence="3">Uncharacterized protein</fullName>
    </submittedName>
</protein>
<dbReference type="Proteomes" id="UP000053259">
    <property type="component" value="Unassembled WGS sequence"/>
</dbReference>
<evidence type="ECO:0000313" key="4">
    <source>
        <dbReference type="Proteomes" id="UP000053259"/>
    </source>
</evidence>
<feature type="compositionally biased region" description="Polar residues" evidence="2">
    <location>
        <begin position="350"/>
        <end position="360"/>
    </location>
</feature>
<feature type="region of interest" description="Disordered" evidence="2">
    <location>
        <begin position="350"/>
        <end position="369"/>
    </location>
</feature>